<dbReference type="EMBL" id="ATFT01000008">
    <property type="protein sequence ID" value="EPI76366.1"/>
    <property type="molecule type" value="Genomic_DNA"/>
</dbReference>
<comment type="caution">
    <text evidence="2">The sequence shown here is derived from an EMBL/GenBank/DDBJ whole genome shotgun (WGS) entry which is preliminary data.</text>
</comment>
<organism evidence="2 3">
    <name type="scientific">Salmonella enteritidis (strain 2009K0958)</name>
    <dbReference type="NCBI Taxonomy" id="1192586"/>
    <lineage>
        <taxon>Bacteria</taxon>
        <taxon>Pseudomonadati</taxon>
        <taxon>Pseudomonadota</taxon>
        <taxon>Gammaproteobacteria</taxon>
        <taxon>Enterobacterales</taxon>
        <taxon>Enterobacteriaceae</taxon>
        <taxon>Salmonella</taxon>
    </lineage>
</organism>
<protein>
    <recommendedName>
        <fullName evidence="4">Inner membrane protein</fullName>
    </recommendedName>
</protein>
<dbReference type="Proteomes" id="UP000014535">
    <property type="component" value="Unassembled WGS sequence"/>
</dbReference>
<keyword evidence="1" id="KW-1133">Transmembrane helix</keyword>
<evidence type="ECO:0000313" key="2">
    <source>
        <dbReference type="EMBL" id="EPI76366.1"/>
    </source>
</evidence>
<accession>A0A656ILY9</accession>
<keyword evidence="1" id="KW-0472">Membrane</keyword>
<proteinExistence type="predicted"/>
<keyword evidence="1" id="KW-0812">Transmembrane</keyword>
<reference evidence="2 3" key="1">
    <citation type="submission" date="2013-04" db="EMBL/GenBank/DDBJ databases">
        <authorList>
            <person name="McClelland M."/>
            <person name="Porwollik S."/>
            <person name="Desai P."/>
            <person name="Cheng P."/>
            <person name="Wollam A."/>
            <person name="Pepin K."/>
            <person name="Palsikar V.B."/>
            <person name="Fulton L."/>
            <person name="Fulton R."/>
            <person name="Delehaunty K."/>
            <person name="Fronick C."/>
            <person name="Godfrey J."/>
            <person name="Waligorski J."/>
            <person name="Appelbaum E."/>
            <person name="Tomlinson C."/>
            <person name="Warren W."/>
            <person name="Sodergren E."/>
            <person name="Weinstock G."/>
            <person name="Wilson R.K."/>
        </authorList>
    </citation>
    <scope>NUCLEOTIDE SEQUENCE [LARGE SCALE GENOMIC DNA]</scope>
    <source>
        <strain evidence="2 3">2009K0958</strain>
    </source>
</reference>
<name>A0A656ILY9_SALE2</name>
<sequence>MHEEVYMNVTSGVNAQTPLLPPSERGNDEKPVAEIVDFNAYGNKPRCLMCLGTTALFAGVFSGVCSGAVASVSSGTAYTTALTVLGASFGMGGIGMMGICAGLYLSANGIRTRPAWP</sequence>
<gene>
    <name evidence="2" type="ORF">A673_00501</name>
</gene>
<evidence type="ECO:0000313" key="3">
    <source>
        <dbReference type="Proteomes" id="UP000014535"/>
    </source>
</evidence>
<feature type="transmembrane region" description="Helical" evidence="1">
    <location>
        <begin position="48"/>
        <end position="70"/>
    </location>
</feature>
<evidence type="ECO:0008006" key="4">
    <source>
        <dbReference type="Google" id="ProtNLM"/>
    </source>
</evidence>
<dbReference type="AlphaFoldDB" id="A0A656ILY9"/>
<feature type="transmembrane region" description="Helical" evidence="1">
    <location>
        <begin position="82"/>
        <end position="105"/>
    </location>
</feature>
<evidence type="ECO:0000256" key="1">
    <source>
        <dbReference type="SAM" id="Phobius"/>
    </source>
</evidence>